<dbReference type="Pfam" id="PF03308">
    <property type="entry name" value="MeaB"/>
    <property type="match status" value="1"/>
</dbReference>
<proteinExistence type="inferred from homology"/>
<reference evidence="7" key="1">
    <citation type="submission" date="2018-05" db="EMBL/GenBank/DDBJ databases">
        <authorList>
            <person name="Lanie J.A."/>
            <person name="Ng W.-L."/>
            <person name="Kazmierczak K.M."/>
            <person name="Andrzejewski T.M."/>
            <person name="Davidsen T.M."/>
            <person name="Wayne K.J."/>
            <person name="Tettelin H."/>
            <person name="Glass J.I."/>
            <person name="Rusch D."/>
            <person name="Podicherti R."/>
            <person name="Tsui H.-C.T."/>
            <person name="Winkler M.E."/>
        </authorList>
    </citation>
    <scope>NUCLEOTIDE SEQUENCE</scope>
</reference>
<dbReference type="SUPFAM" id="SSF52540">
    <property type="entry name" value="P-loop containing nucleoside triphosphate hydrolases"/>
    <property type="match status" value="1"/>
</dbReference>
<accession>A0A381RF95</accession>
<gene>
    <name evidence="7" type="ORF">METZ01_LOCUS40767</name>
</gene>
<dbReference type="InterPro" id="IPR003593">
    <property type="entry name" value="AAA+_ATPase"/>
</dbReference>
<dbReference type="InterPro" id="IPR052040">
    <property type="entry name" value="GTPase/Isobutyryl-CoA_mutase"/>
</dbReference>
<keyword evidence="4" id="KW-0342">GTP-binding</keyword>
<evidence type="ECO:0000256" key="2">
    <source>
        <dbReference type="ARBA" id="ARBA00022741"/>
    </source>
</evidence>
<dbReference type="Gene3D" id="3.40.50.300">
    <property type="entry name" value="P-loop containing nucleotide triphosphate hydrolases"/>
    <property type="match status" value="1"/>
</dbReference>
<dbReference type="PANTHER" id="PTHR43087:SF1">
    <property type="entry name" value="LAO_AO TRANSPORT SYSTEM ATPASE"/>
    <property type="match status" value="1"/>
</dbReference>
<dbReference type="Gene3D" id="1.20.5.170">
    <property type="match status" value="1"/>
</dbReference>
<comment type="similarity">
    <text evidence="1">Belongs to the SIMIBI class G3E GTPase family. ArgK/MeaB subfamily.</text>
</comment>
<evidence type="ECO:0000313" key="7">
    <source>
        <dbReference type="EMBL" id="SUZ87913.1"/>
    </source>
</evidence>
<organism evidence="7">
    <name type="scientific">marine metagenome</name>
    <dbReference type="NCBI Taxonomy" id="408172"/>
    <lineage>
        <taxon>unclassified sequences</taxon>
        <taxon>metagenomes</taxon>
        <taxon>ecological metagenomes</taxon>
    </lineage>
</organism>
<name>A0A381RF95_9ZZZZ</name>
<dbReference type="GO" id="GO:0003924">
    <property type="term" value="F:GTPase activity"/>
    <property type="evidence" value="ECO:0007669"/>
    <property type="project" value="InterPro"/>
</dbReference>
<evidence type="ECO:0000259" key="6">
    <source>
        <dbReference type="SMART" id="SM00382"/>
    </source>
</evidence>
<keyword evidence="3" id="KW-0378">Hydrolase</keyword>
<dbReference type="InterPro" id="IPR027417">
    <property type="entry name" value="P-loop_NTPase"/>
</dbReference>
<dbReference type="PANTHER" id="PTHR43087">
    <property type="entry name" value="LYSINE/ARGININE/ORNITHINE TRANSPORT SYSTEM KINASE"/>
    <property type="match status" value="1"/>
</dbReference>
<keyword evidence="5" id="KW-0143">Chaperone</keyword>
<keyword evidence="2" id="KW-0547">Nucleotide-binding</keyword>
<evidence type="ECO:0000256" key="3">
    <source>
        <dbReference type="ARBA" id="ARBA00022801"/>
    </source>
</evidence>
<dbReference type="GO" id="GO:0005525">
    <property type="term" value="F:GTP binding"/>
    <property type="evidence" value="ECO:0007669"/>
    <property type="project" value="UniProtKB-KW"/>
</dbReference>
<dbReference type="EMBL" id="UINC01001746">
    <property type="protein sequence ID" value="SUZ87913.1"/>
    <property type="molecule type" value="Genomic_DNA"/>
</dbReference>
<evidence type="ECO:0000256" key="5">
    <source>
        <dbReference type="ARBA" id="ARBA00023186"/>
    </source>
</evidence>
<evidence type="ECO:0000256" key="1">
    <source>
        <dbReference type="ARBA" id="ARBA00009625"/>
    </source>
</evidence>
<dbReference type="SMART" id="SM00382">
    <property type="entry name" value="AAA"/>
    <property type="match status" value="1"/>
</dbReference>
<feature type="domain" description="AAA+ ATPase" evidence="6">
    <location>
        <begin position="50"/>
        <end position="200"/>
    </location>
</feature>
<evidence type="ECO:0000256" key="4">
    <source>
        <dbReference type="ARBA" id="ARBA00023134"/>
    </source>
</evidence>
<protein>
    <recommendedName>
        <fullName evidence="6">AAA+ ATPase domain-containing protein</fullName>
    </recommendedName>
</protein>
<dbReference type="AlphaFoldDB" id="A0A381RF95"/>
<dbReference type="NCBIfam" id="TIGR00750">
    <property type="entry name" value="lao"/>
    <property type="match status" value="1"/>
</dbReference>
<dbReference type="CDD" id="cd03114">
    <property type="entry name" value="MMAA-like"/>
    <property type="match status" value="1"/>
</dbReference>
<dbReference type="InterPro" id="IPR005129">
    <property type="entry name" value="GTPase_ArgK"/>
</dbReference>
<sequence>MDVLEPKQRSLLKALKAGDRRAIGRAITLAETNSTRAGSLFREIQPNTGRGHIIGVTGPPGSGKSTLIDGLISALRKLSHTVAVIAVDPSSPISGGAILGDRLRMASHNADEGVFIRSLSTRGHLGGLIPSVHNVANILEFAGFNHIILETVGTGQSEIEIADIAQTTVVLCTPGAGDDVQALKAGVLEIADILVVNKEDLHGADKTVQLLKAMLTLRAPGHKKAQVIKTCATTGRGIDELVTLIKHHYTTTSCNTDKVLREKSRRLLATKAAALLMQELLDARNSELDTICAAFERGERTLAQCVREALKLKSH</sequence>